<dbReference type="CDD" id="cd18876">
    <property type="entry name" value="NUDIX_Hydrolase"/>
    <property type="match status" value="1"/>
</dbReference>
<proteinExistence type="inferred from homology"/>
<organism evidence="7 8">
    <name type="scientific">Phytohabitans kaempferiae</name>
    <dbReference type="NCBI Taxonomy" id="1620943"/>
    <lineage>
        <taxon>Bacteria</taxon>
        <taxon>Bacillati</taxon>
        <taxon>Actinomycetota</taxon>
        <taxon>Actinomycetes</taxon>
        <taxon>Micromonosporales</taxon>
        <taxon>Micromonosporaceae</taxon>
    </lineage>
</organism>
<dbReference type="Proteomes" id="UP001589867">
    <property type="component" value="Unassembled WGS sequence"/>
</dbReference>
<evidence type="ECO:0000256" key="5">
    <source>
        <dbReference type="RuleBase" id="RU003476"/>
    </source>
</evidence>
<comment type="cofactor">
    <cofactor evidence="1">
        <name>Mg(2+)</name>
        <dbReference type="ChEBI" id="CHEBI:18420"/>
    </cofactor>
</comment>
<dbReference type="SUPFAM" id="SSF55811">
    <property type="entry name" value="Nudix"/>
    <property type="match status" value="1"/>
</dbReference>
<evidence type="ECO:0000313" key="7">
    <source>
        <dbReference type="EMBL" id="MFC0526751.1"/>
    </source>
</evidence>
<dbReference type="Pfam" id="PF00293">
    <property type="entry name" value="NUDIX"/>
    <property type="match status" value="1"/>
</dbReference>
<gene>
    <name evidence="7" type="ORF">ACFFIA_03675</name>
</gene>
<dbReference type="PRINTS" id="PR00502">
    <property type="entry name" value="NUDIXFAMILY"/>
</dbReference>
<keyword evidence="8" id="KW-1185">Reference proteome</keyword>
<accession>A0ABV6LWF3</accession>
<dbReference type="PROSITE" id="PS51462">
    <property type="entry name" value="NUDIX"/>
    <property type="match status" value="1"/>
</dbReference>
<reference evidence="7 8" key="1">
    <citation type="submission" date="2024-09" db="EMBL/GenBank/DDBJ databases">
        <authorList>
            <person name="Sun Q."/>
            <person name="Mori K."/>
        </authorList>
    </citation>
    <scope>NUCLEOTIDE SEQUENCE [LARGE SCALE GENOMIC DNA]</scope>
    <source>
        <strain evidence="7 8">TBRC 3947</strain>
    </source>
</reference>
<evidence type="ECO:0000256" key="2">
    <source>
        <dbReference type="ARBA" id="ARBA00005582"/>
    </source>
</evidence>
<evidence type="ECO:0000256" key="4">
    <source>
        <dbReference type="ARBA" id="ARBA00022842"/>
    </source>
</evidence>
<comment type="similarity">
    <text evidence="2 5">Belongs to the Nudix hydrolase family.</text>
</comment>
<dbReference type="EMBL" id="JBHLUH010000004">
    <property type="protein sequence ID" value="MFC0526751.1"/>
    <property type="molecule type" value="Genomic_DNA"/>
</dbReference>
<dbReference type="Gene3D" id="3.90.79.10">
    <property type="entry name" value="Nucleoside Triphosphate Pyrophosphohydrolase"/>
    <property type="match status" value="1"/>
</dbReference>
<protein>
    <submittedName>
        <fullName evidence="7">NUDIX domain-containing protein</fullName>
    </submittedName>
</protein>
<name>A0ABV6LWF3_9ACTN</name>
<comment type="caution">
    <text evidence="7">The sequence shown here is derived from an EMBL/GenBank/DDBJ whole genome shotgun (WGS) entry which is preliminary data.</text>
</comment>
<evidence type="ECO:0000259" key="6">
    <source>
        <dbReference type="PROSITE" id="PS51462"/>
    </source>
</evidence>
<evidence type="ECO:0000256" key="3">
    <source>
        <dbReference type="ARBA" id="ARBA00022801"/>
    </source>
</evidence>
<dbReference type="PANTHER" id="PTHR43046:SF12">
    <property type="entry name" value="GDP-MANNOSE MANNOSYL HYDROLASE"/>
    <property type="match status" value="1"/>
</dbReference>
<dbReference type="InterPro" id="IPR020084">
    <property type="entry name" value="NUDIX_hydrolase_CS"/>
</dbReference>
<evidence type="ECO:0000313" key="8">
    <source>
        <dbReference type="Proteomes" id="UP001589867"/>
    </source>
</evidence>
<sequence>MTAASEAGPPTATPRVAAGALISDQAGRVLLVRPTYKEYWDIPGGFVEPGESPRAACIREITEELGLTPPIAGLLVVDWAPIMDEGDKLLFIFDGGELGDDARAQITFPDGELAEWRFVAGDDLDWYTIARLARRIRTAIDAKNGERGVYAEHGTEPTK</sequence>
<dbReference type="InterPro" id="IPR015797">
    <property type="entry name" value="NUDIX_hydrolase-like_dom_sf"/>
</dbReference>
<feature type="domain" description="Nudix hydrolase" evidence="6">
    <location>
        <begin position="13"/>
        <end position="144"/>
    </location>
</feature>
<keyword evidence="4" id="KW-0460">Magnesium</keyword>
<dbReference type="InterPro" id="IPR020476">
    <property type="entry name" value="Nudix_hydrolase"/>
</dbReference>
<evidence type="ECO:0000256" key="1">
    <source>
        <dbReference type="ARBA" id="ARBA00001946"/>
    </source>
</evidence>
<dbReference type="PROSITE" id="PS00893">
    <property type="entry name" value="NUDIX_BOX"/>
    <property type="match status" value="1"/>
</dbReference>
<dbReference type="InterPro" id="IPR000086">
    <property type="entry name" value="NUDIX_hydrolase_dom"/>
</dbReference>
<dbReference type="PANTHER" id="PTHR43046">
    <property type="entry name" value="GDP-MANNOSE MANNOSYL HYDROLASE"/>
    <property type="match status" value="1"/>
</dbReference>
<keyword evidence="3 5" id="KW-0378">Hydrolase</keyword>
<dbReference type="RefSeq" id="WP_377245199.1">
    <property type="nucleotide sequence ID" value="NZ_JBHLUH010000004.1"/>
</dbReference>